<dbReference type="AlphaFoldDB" id="A0A0C5W0Q2"/>
<dbReference type="RefSeq" id="WP_044638572.1">
    <property type="nucleotide sequence ID" value="NZ_CP007202.1"/>
</dbReference>
<dbReference type="HOGENOM" id="CLU_1420583_0_0_10"/>
<reference evidence="1 2" key="1">
    <citation type="submission" date="2014-02" db="EMBL/GenBank/DDBJ databases">
        <authorList>
            <person name="Young C.-C."/>
            <person name="Hameed A."/>
            <person name="Huang H.-C."/>
            <person name="Shahina M."/>
        </authorList>
    </citation>
    <scope>NUCLEOTIDE SEQUENCE [LARGE SCALE GENOMIC DNA]</scope>
    <source>
        <strain evidence="1 2">CC-SAMT-1</strain>
    </source>
</reference>
<gene>
    <name evidence="1" type="ORF">AW14_09650</name>
</gene>
<keyword evidence="2" id="KW-1185">Reference proteome</keyword>
<accession>A0A0C5W0Q2</accession>
<dbReference type="KEGG" id="sze:AW14_09650"/>
<protein>
    <submittedName>
        <fullName evidence="1">Uncharacterized protein</fullName>
    </submittedName>
</protein>
<dbReference type="Proteomes" id="UP000032229">
    <property type="component" value="Chromosome"/>
</dbReference>
<evidence type="ECO:0000313" key="2">
    <source>
        <dbReference type="Proteomes" id="UP000032229"/>
    </source>
</evidence>
<dbReference type="OrthoDB" id="9972222at2"/>
<proteinExistence type="predicted"/>
<sequence length="191" mass="22142">MKKIFRTFILTILLFSQVGISQENENWIKGTIFTKTDTISGFIKSNSISNEGIKFKKDLDSSMEFLTPDLIDRFDINDNIYEKVFIKSFGNYGEYKFGKLMLSGMFNLFLTSVKNYSAAQTSIKEIYILNFNDKTIKLSLNAFSKLKDKKKIAKELEGYDELKNIILKKDFDFNVFFDEIQNLNSDKKNGT</sequence>
<evidence type="ECO:0000313" key="1">
    <source>
        <dbReference type="EMBL" id="AJR04916.1"/>
    </source>
</evidence>
<dbReference type="EMBL" id="CP007202">
    <property type="protein sequence ID" value="AJR04916.1"/>
    <property type="molecule type" value="Genomic_DNA"/>
</dbReference>
<organism evidence="1 2">
    <name type="scientific">Siansivirga zeaxanthinifaciens CC-SAMT-1</name>
    <dbReference type="NCBI Taxonomy" id="1454006"/>
    <lineage>
        <taxon>Bacteria</taxon>
        <taxon>Pseudomonadati</taxon>
        <taxon>Bacteroidota</taxon>
        <taxon>Flavobacteriia</taxon>
        <taxon>Flavobacteriales</taxon>
        <taxon>Flavobacteriaceae</taxon>
        <taxon>Siansivirga</taxon>
    </lineage>
</organism>
<name>A0A0C5W0Q2_9FLAO</name>